<keyword evidence="2" id="KW-0436">Ligase</keyword>
<dbReference type="PATRIC" id="fig|679936.5.peg.1156"/>
<comment type="pathway">
    <text evidence="2">Cell wall biogenesis; peptidoglycan biosynthesis.</text>
</comment>
<keyword evidence="1 2" id="KW-0315">Glutamine amidotransferase</keyword>
<keyword evidence="2" id="KW-0573">Peptidoglycan synthesis</keyword>
<keyword evidence="2" id="KW-0961">Cell wall biogenesis/degradation</keyword>
<protein>
    <recommendedName>
        <fullName evidence="2">Lipid II isoglutaminyl synthase (glutamine-hydrolyzing) subunit GatD</fullName>
        <ecNumber evidence="2">6.3.5.13</ecNumber>
    </recommendedName>
    <alternativeName>
        <fullName evidence="2">Lipid II isoglutaminyl synthase glutaminase subunit</fullName>
        <ecNumber evidence="2">3.5.1.2</ecNumber>
    </alternativeName>
</protein>
<dbReference type="Proteomes" id="UP000005439">
    <property type="component" value="Chromosome"/>
</dbReference>
<evidence type="ECO:0000259" key="3">
    <source>
        <dbReference type="Pfam" id="PF07685"/>
    </source>
</evidence>
<dbReference type="AlphaFoldDB" id="G8TU06"/>
<gene>
    <name evidence="2" type="primary">gatD</name>
    <name evidence="4" type="ordered locus">Sulac_1097</name>
</gene>
<feature type="active site" description="Nucleophile" evidence="2">
    <location>
        <position position="95"/>
    </location>
</feature>
<dbReference type="STRING" id="679936.Sulac_1097"/>
<keyword evidence="5" id="KW-1185">Reference proteome</keyword>
<feature type="domain" description="CobB/CobQ-like glutamine amidotransferase" evidence="3">
    <location>
        <begin position="6"/>
        <end position="202"/>
    </location>
</feature>
<dbReference type="GO" id="GO:0140282">
    <property type="term" value="F:carbon-nitrogen ligase activity on lipid II"/>
    <property type="evidence" value="ECO:0007669"/>
    <property type="project" value="UniProtKB-UniRule"/>
</dbReference>
<dbReference type="PROSITE" id="PS51274">
    <property type="entry name" value="GATASE_COBBQ"/>
    <property type="match status" value="1"/>
</dbReference>
<dbReference type="KEGG" id="sap:Sulac_1097"/>
<dbReference type="InterPro" id="IPR011698">
    <property type="entry name" value="GATase_3"/>
</dbReference>
<dbReference type="UniPathway" id="UPA00219"/>
<evidence type="ECO:0000313" key="4">
    <source>
        <dbReference type="EMBL" id="AEW04597.1"/>
    </source>
</evidence>
<dbReference type="SUPFAM" id="SSF52317">
    <property type="entry name" value="Class I glutamine amidotransferase-like"/>
    <property type="match status" value="1"/>
</dbReference>
<dbReference type="GO" id="GO:0009252">
    <property type="term" value="P:peptidoglycan biosynthetic process"/>
    <property type="evidence" value="ECO:0007669"/>
    <property type="project" value="UniProtKB-UniRule"/>
</dbReference>
<comment type="catalytic activity">
    <reaction evidence="2">
        <text>L-glutamine + H2O = L-glutamate + NH4(+)</text>
        <dbReference type="Rhea" id="RHEA:15889"/>
        <dbReference type="ChEBI" id="CHEBI:15377"/>
        <dbReference type="ChEBI" id="CHEBI:28938"/>
        <dbReference type="ChEBI" id="CHEBI:29985"/>
        <dbReference type="ChEBI" id="CHEBI:58359"/>
        <dbReference type="EC" id="3.5.1.2"/>
    </reaction>
</comment>
<comment type="similarity">
    <text evidence="2">Belongs to the CobB/CobQ family. GatD subfamily.</text>
</comment>
<dbReference type="PANTHER" id="PTHR21343:SF9">
    <property type="entry name" value="LIPID II ISOGLUTAMINYL SYNTHASE (GLUTAMINE-HYDROLYZING) SUBUNIT GATD"/>
    <property type="match status" value="1"/>
</dbReference>
<dbReference type="EC" id="6.3.5.13" evidence="2"/>
<dbReference type="CDD" id="cd01750">
    <property type="entry name" value="GATase1_CobQ"/>
    <property type="match status" value="1"/>
</dbReference>
<evidence type="ECO:0000256" key="2">
    <source>
        <dbReference type="HAMAP-Rule" id="MF_02213"/>
    </source>
</evidence>
<dbReference type="InterPro" id="IPR029062">
    <property type="entry name" value="Class_I_gatase-like"/>
</dbReference>
<dbReference type="EC" id="3.5.1.2" evidence="2"/>
<dbReference type="PANTHER" id="PTHR21343">
    <property type="entry name" value="DETHIOBIOTIN SYNTHETASE"/>
    <property type="match status" value="1"/>
</dbReference>
<name>G8TU06_SULAD</name>
<evidence type="ECO:0000313" key="5">
    <source>
        <dbReference type="Proteomes" id="UP000005439"/>
    </source>
</evidence>
<feature type="binding site" evidence="2">
    <location>
        <position position="129"/>
    </location>
    <ligand>
        <name>substrate</name>
    </ligand>
</feature>
<keyword evidence="2" id="KW-0378">Hydrolase</keyword>
<dbReference type="GO" id="GO:0004359">
    <property type="term" value="F:glutaminase activity"/>
    <property type="evidence" value="ECO:0007669"/>
    <property type="project" value="UniProtKB-UniRule"/>
</dbReference>
<dbReference type="HAMAP" id="MF_02213">
    <property type="entry name" value="Lipid_II_synth_GatD"/>
    <property type="match status" value="1"/>
</dbReference>
<dbReference type="InterPro" id="IPR043702">
    <property type="entry name" value="Lipid_II_synth_GatD"/>
</dbReference>
<feature type="active site" evidence="2">
    <location>
        <position position="195"/>
    </location>
</feature>
<reference evidence="4 5" key="2">
    <citation type="journal article" date="2012" name="Stand. Genomic Sci.">
        <title>Complete genome sequence of the moderately thermophilic mineral-sulfide-oxidizing firmicute Sulfobacillus acidophilus type strain (NAL(T)).</title>
        <authorList>
            <person name="Anderson I."/>
            <person name="Chertkov O."/>
            <person name="Chen A."/>
            <person name="Saunders E."/>
            <person name="Lapidus A."/>
            <person name="Nolan M."/>
            <person name="Lucas S."/>
            <person name="Hammon N."/>
            <person name="Deshpande S."/>
            <person name="Cheng J.F."/>
            <person name="Han C."/>
            <person name="Tapia R."/>
            <person name="Goodwin L.A."/>
            <person name="Pitluck S."/>
            <person name="Liolios K."/>
            <person name="Pagani I."/>
            <person name="Ivanova N."/>
            <person name="Mikhailova N."/>
            <person name="Pati A."/>
            <person name="Palaniappan K."/>
            <person name="Land M."/>
            <person name="Pan C."/>
            <person name="Rohde M."/>
            <person name="Pukall R."/>
            <person name="Goker M."/>
            <person name="Detter J.C."/>
            <person name="Woyke T."/>
            <person name="Bristow J."/>
            <person name="Eisen J.A."/>
            <person name="Markowitz V."/>
            <person name="Hugenholtz P."/>
            <person name="Kyrpides N.C."/>
            <person name="Klenk H.P."/>
            <person name="Mavromatis K."/>
        </authorList>
    </citation>
    <scope>NUCLEOTIDE SEQUENCE [LARGE SCALE GENOMIC DNA]</scope>
    <source>
        <strain evidence="5">ATCC 700253 / DSM 10332 / NAL</strain>
    </source>
</reference>
<dbReference type="InterPro" id="IPR033949">
    <property type="entry name" value="CobQ_GATase1"/>
</dbReference>
<comment type="catalytic activity">
    <reaction evidence="2">
        <text>beta-D-GlcNAc-(1-&gt;4)-Mur2Ac(oyl-L-Ala-gamma-D-Glu-L-Lys-D-Ala-D-Ala)-di-trans,octa-cis-undecaprenyl diphosphate + L-glutamine + ATP + H2O = beta-D-GlcNAc-(1-&gt;4)-Mur2Ac(oyl-L-Ala-D-isoglutaminyl-L-Lys-D-Ala-D-Ala)-di-trans,octa-cis-undecaprenyl diphosphate + L-glutamate + ADP + phosphate + H(+)</text>
        <dbReference type="Rhea" id="RHEA:57928"/>
        <dbReference type="ChEBI" id="CHEBI:15377"/>
        <dbReference type="ChEBI" id="CHEBI:15378"/>
        <dbReference type="ChEBI" id="CHEBI:29985"/>
        <dbReference type="ChEBI" id="CHEBI:30616"/>
        <dbReference type="ChEBI" id="CHEBI:43474"/>
        <dbReference type="ChEBI" id="CHEBI:58359"/>
        <dbReference type="ChEBI" id="CHEBI:60033"/>
        <dbReference type="ChEBI" id="CHEBI:62233"/>
        <dbReference type="ChEBI" id="CHEBI:456216"/>
        <dbReference type="EC" id="6.3.5.13"/>
    </reaction>
</comment>
<dbReference type="Gene3D" id="3.40.50.880">
    <property type="match status" value="1"/>
</dbReference>
<keyword evidence="2" id="KW-0133">Cell shape</keyword>
<dbReference type="GO" id="GO:0071555">
    <property type="term" value="P:cell wall organization"/>
    <property type="evidence" value="ECO:0007669"/>
    <property type="project" value="UniProtKB-KW"/>
</dbReference>
<dbReference type="GO" id="GO:0009236">
    <property type="term" value="P:cobalamin biosynthetic process"/>
    <property type="evidence" value="ECO:0007669"/>
    <property type="project" value="InterPro"/>
</dbReference>
<dbReference type="EMBL" id="CP003179">
    <property type="protein sequence ID" value="AEW04597.1"/>
    <property type="molecule type" value="Genomic_DNA"/>
</dbReference>
<organism evidence="4 5">
    <name type="scientific">Sulfobacillus acidophilus (strain ATCC 700253 / DSM 10332 / NAL)</name>
    <dbReference type="NCBI Taxonomy" id="679936"/>
    <lineage>
        <taxon>Bacteria</taxon>
        <taxon>Bacillati</taxon>
        <taxon>Bacillota</taxon>
        <taxon>Clostridia</taxon>
        <taxon>Eubacteriales</taxon>
        <taxon>Clostridiales Family XVII. Incertae Sedis</taxon>
        <taxon>Sulfobacillus</taxon>
    </lineage>
</organism>
<proteinExistence type="inferred from homology"/>
<accession>G8TU06</accession>
<sequence>MAGPLTILHLYPEQMNLYGDRGNVLALVQRARWRGMTAEVISAGVGDDIPWDRVNLIFMGGGEDTHQAQIADDFLRLADPLIDRLNHGVPMLAICGAYQLMGKRYVTADGRQLPGIGYFDVWTEPGTTRAIGDVVVETELPIVPVTLVGFENHGGRTHLGPSAQPLARVKLGQGNNGQDGTEGTIRGHAIGTYLHGSLLPKNPHLTDLLLSWALNTDLSPLDSETEWEAHRMIVARAQNH</sequence>
<comment type="function">
    <text evidence="2">The lipid II isoglutaminyl synthase complex catalyzes the formation of alpha-D-isoglutamine in the cell wall lipid II stem peptide. The GatD subunit catalyzes the hydrolysis of glutamine to glutamate and ammonia. The resulting ammonia molecule is channeled to the active site of MurT.</text>
</comment>
<dbReference type="HOGENOM" id="CLU_064047_0_0_9"/>
<reference evidence="5" key="1">
    <citation type="submission" date="2011-12" db="EMBL/GenBank/DDBJ databases">
        <title>The complete genome of chromosome of Sulfobacillus acidophilus DSM 10332.</title>
        <authorList>
            <person name="Lucas S."/>
            <person name="Han J."/>
            <person name="Lapidus A."/>
            <person name="Bruce D."/>
            <person name="Goodwin L."/>
            <person name="Pitluck S."/>
            <person name="Peters L."/>
            <person name="Kyrpides N."/>
            <person name="Mavromatis K."/>
            <person name="Ivanova N."/>
            <person name="Mikhailova N."/>
            <person name="Chertkov O."/>
            <person name="Saunders E."/>
            <person name="Detter J.C."/>
            <person name="Tapia R."/>
            <person name="Han C."/>
            <person name="Land M."/>
            <person name="Hauser L."/>
            <person name="Markowitz V."/>
            <person name="Cheng J.-F."/>
            <person name="Hugenholtz P."/>
            <person name="Woyke T."/>
            <person name="Wu D."/>
            <person name="Pukall R."/>
            <person name="Gehrich-Schroeter G."/>
            <person name="Schneider S."/>
            <person name="Klenk H.-P."/>
            <person name="Eisen J.A."/>
        </authorList>
    </citation>
    <scope>NUCLEOTIDE SEQUENCE [LARGE SCALE GENOMIC DNA]</scope>
    <source>
        <strain evidence="5">ATCC 700253 / DSM 10332 / NAL</strain>
    </source>
</reference>
<dbReference type="Pfam" id="PF07685">
    <property type="entry name" value="GATase_3"/>
    <property type="match status" value="1"/>
</dbReference>
<dbReference type="GO" id="GO:0008360">
    <property type="term" value="P:regulation of cell shape"/>
    <property type="evidence" value="ECO:0007669"/>
    <property type="project" value="UniProtKB-KW"/>
</dbReference>
<comment type="subunit">
    <text evidence="2">Forms a heterodimer with MurT.</text>
</comment>
<evidence type="ECO:0000256" key="1">
    <source>
        <dbReference type="ARBA" id="ARBA00022962"/>
    </source>
</evidence>